<gene>
    <name evidence="1" type="ORF">PS928_02956</name>
</gene>
<organism evidence="1 2">
    <name type="scientific">Pseudomonas fluorescens</name>
    <dbReference type="NCBI Taxonomy" id="294"/>
    <lineage>
        <taxon>Bacteria</taxon>
        <taxon>Pseudomonadati</taxon>
        <taxon>Pseudomonadota</taxon>
        <taxon>Gammaproteobacteria</taxon>
        <taxon>Pseudomonadales</taxon>
        <taxon>Pseudomonadaceae</taxon>
        <taxon>Pseudomonas</taxon>
    </lineage>
</organism>
<protein>
    <submittedName>
        <fullName evidence="1">Uncharacterized protein</fullName>
    </submittedName>
</protein>
<sequence length="172" mass="19309">MTQAAGCGLGCHFLLDVAFFHDELVGFRSSRKILTNQRRQIRSRLHIHDPIIFFRAKVQLKCPDKLGEALFGRRAGYAIPVSLEQLQQFGPGWNAGLDILLLNGISSGLVEPGTDAFQVKRMPGKLRPRVTFAPDRNIAVAQNTGGVDARIAFKDVQRQLYNCCNLCWMIRR</sequence>
<evidence type="ECO:0000313" key="2">
    <source>
        <dbReference type="Proteomes" id="UP000381378"/>
    </source>
</evidence>
<accession>A0A5E7U100</accession>
<dbReference type="EMBL" id="CABVJF010000010">
    <property type="protein sequence ID" value="VVQ05003.1"/>
    <property type="molecule type" value="Genomic_DNA"/>
</dbReference>
<evidence type="ECO:0000313" key="1">
    <source>
        <dbReference type="EMBL" id="VVQ05003.1"/>
    </source>
</evidence>
<reference evidence="1 2" key="1">
    <citation type="submission" date="2019-09" db="EMBL/GenBank/DDBJ databases">
        <authorList>
            <person name="Chandra G."/>
            <person name="Truman W A."/>
        </authorList>
    </citation>
    <scope>NUCLEOTIDE SEQUENCE [LARGE SCALE GENOMIC DNA]</scope>
    <source>
        <strain evidence="1">PS928</strain>
    </source>
</reference>
<proteinExistence type="predicted"/>
<name>A0A5E7U100_PSEFL</name>
<dbReference type="AlphaFoldDB" id="A0A5E7U100"/>
<dbReference type="Proteomes" id="UP000381378">
    <property type="component" value="Unassembled WGS sequence"/>
</dbReference>